<dbReference type="InterPro" id="IPR023214">
    <property type="entry name" value="HAD_sf"/>
</dbReference>
<dbReference type="EMBL" id="CH902618">
    <property type="protein sequence ID" value="EDV39856.1"/>
    <property type="molecule type" value="Genomic_DNA"/>
</dbReference>
<dbReference type="OMA" id="VTNNSSM"/>
<dbReference type="PIRSF" id="PIRSF000915">
    <property type="entry name" value="PGP-type_phosphatase"/>
    <property type="match status" value="1"/>
</dbReference>
<feature type="active site" description="Nucleophile" evidence="3">
    <location>
        <position position="30"/>
    </location>
</feature>
<evidence type="ECO:0000256" key="2">
    <source>
        <dbReference type="PIRNR" id="PIRNR000915"/>
    </source>
</evidence>
<dbReference type="AlphaFoldDB" id="B3M7F8"/>
<feature type="binding site" evidence="5">
    <location>
        <position position="32"/>
    </location>
    <ligand>
        <name>Mg(2+)</name>
        <dbReference type="ChEBI" id="CHEBI:18420"/>
    </ligand>
</feature>
<dbReference type="CDD" id="cd07532">
    <property type="entry name" value="HAD_PNPase_UmpH-like"/>
    <property type="match status" value="1"/>
</dbReference>
<dbReference type="HOGENOM" id="CLU_043473_0_1_1"/>
<comment type="cofactor">
    <cofactor evidence="5">
        <name>Mg(2+)</name>
        <dbReference type="ChEBI" id="CHEBI:18420"/>
    </cofactor>
    <text evidence="5">Divalent metal ions. Mg(2+) is the most effective.</text>
</comment>
<dbReference type="Gene3D" id="3.40.50.1000">
    <property type="entry name" value="HAD superfamily/HAD-like"/>
    <property type="match status" value="2"/>
</dbReference>
<feature type="binding site" evidence="5">
    <location>
        <position position="30"/>
    </location>
    <ligand>
        <name>Mg(2+)</name>
        <dbReference type="ChEBI" id="CHEBI:18420"/>
    </ligand>
</feature>
<keyword evidence="5" id="KW-0479">Metal-binding</keyword>
<dbReference type="InterPro" id="IPR036412">
    <property type="entry name" value="HAD-like_sf"/>
</dbReference>
<feature type="binding site" evidence="5">
    <location>
        <position position="248"/>
    </location>
    <ligand>
        <name>Mg(2+)</name>
        <dbReference type="ChEBI" id="CHEBI:18420"/>
    </ligand>
</feature>
<organism evidence="6 7">
    <name type="scientific">Drosophila ananassae</name>
    <name type="common">Fruit fly</name>
    <dbReference type="NCBI Taxonomy" id="7217"/>
    <lineage>
        <taxon>Eukaryota</taxon>
        <taxon>Metazoa</taxon>
        <taxon>Ecdysozoa</taxon>
        <taxon>Arthropoda</taxon>
        <taxon>Hexapoda</taxon>
        <taxon>Insecta</taxon>
        <taxon>Pterygota</taxon>
        <taxon>Neoptera</taxon>
        <taxon>Endopterygota</taxon>
        <taxon>Diptera</taxon>
        <taxon>Brachycera</taxon>
        <taxon>Muscomorpha</taxon>
        <taxon>Ephydroidea</taxon>
        <taxon>Drosophilidae</taxon>
        <taxon>Drosophila</taxon>
        <taxon>Sophophora</taxon>
    </lineage>
</organism>
<dbReference type="KEGG" id="dan:6493105"/>
<dbReference type="PANTHER" id="PTHR19288">
    <property type="entry name" value="4-NITROPHENYLPHOSPHATASE-RELATED"/>
    <property type="match status" value="1"/>
</dbReference>
<dbReference type="GO" id="GO:0046872">
    <property type="term" value="F:metal ion binding"/>
    <property type="evidence" value="ECO:0007669"/>
    <property type="project" value="UniProtKB-KW"/>
</dbReference>
<evidence type="ECO:0000256" key="1">
    <source>
        <dbReference type="ARBA" id="ARBA00022801"/>
    </source>
</evidence>
<keyword evidence="5" id="KW-0460">Magnesium</keyword>
<dbReference type="GO" id="GO:0005737">
    <property type="term" value="C:cytoplasm"/>
    <property type="evidence" value="ECO:0007669"/>
    <property type="project" value="TreeGrafter"/>
</dbReference>
<dbReference type="PhylomeDB" id="B3M7F8"/>
<name>B3M7F8_DROAN</name>
<dbReference type="Pfam" id="PF13344">
    <property type="entry name" value="Hydrolase_6"/>
    <property type="match status" value="1"/>
</dbReference>
<feature type="binding site" evidence="4">
    <location>
        <position position="223"/>
    </location>
    <ligand>
        <name>substrate</name>
    </ligand>
</feature>
<dbReference type="NCBIfam" id="TIGR01452">
    <property type="entry name" value="PGP_euk"/>
    <property type="match status" value="1"/>
</dbReference>
<evidence type="ECO:0000256" key="4">
    <source>
        <dbReference type="PIRSR" id="PIRSR000915-2"/>
    </source>
</evidence>
<dbReference type="InParanoid" id="B3M7F8"/>
<dbReference type="Proteomes" id="UP000007801">
    <property type="component" value="Unassembled WGS sequence"/>
</dbReference>
<evidence type="ECO:0000256" key="5">
    <source>
        <dbReference type="PIRSR" id="PIRSR000915-3"/>
    </source>
</evidence>
<dbReference type="GO" id="GO:0016791">
    <property type="term" value="F:phosphatase activity"/>
    <property type="evidence" value="ECO:0007669"/>
    <property type="project" value="InterPro"/>
</dbReference>
<keyword evidence="1 2" id="KW-0378">Hydrolase</keyword>
<sequence length="308" mass="34353">MFKKSCTDLTKIPKEQVLKWVKNIETIICDADGVLWHFTKAIDGAPEVFKRVTESGRNLFIVTNNSSMPSEAFAKRAQGLGFMIDEDHCRTSSTSIANFLKNKGMRRKVFVMGEIGIRAELDKVGIAHMEVDEKLDKSMYEFAKELEIDPDVGAVVIGRDERYNMARLIRTSAYLRNPDVIVVGTSMDAAYPFDEHRKVIVGASAMMTSVRALSGRQPLILGKPNPWILDPLLKCGVIKPDTTLMVGDTMTADMKFAHNCGFHSLLVGTGVHSFEDAQKIKDSGDKKKKSFIPDTYLPSFGHLLEFLT</sequence>
<dbReference type="InterPro" id="IPR006357">
    <property type="entry name" value="HAD-SF_hydro_IIA"/>
</dbReference>
<evidence type="ECO:0000313" key="7">
    <source>
        <dbReference type="Proteomes" id="UP000007801"/>
    </source>
</evidence>
<gene>
    <name evidence="6" type="primary">Dana\GF10231</name>
    <name evidence="6" type="synonym">dana_GLEANR_10188</name>
    <name evidence="6" type="ORF">GF10231</name>
</gene>
<dbReference type="Pfam" id="PF13242">
    <property type="entry name" value="Hydrolase_like"/>
    <property type="match status" value="1"/>
</dbReference>
<dbReference type="InterPro" id="IPR006349">
    <property type="entry name" value="PGP_euk"/>
</dbReference>
<reference evidence="6 7" key="1">
    <citation type="journal article" date="2007" name="Nature">
        <title>Evolution of genes and genomes on the Drosophila phylogeny.</title>
        <authorList>
            <consortium name="Drosophila 12 Genomes Consortium"/>
            <person name="Clark A.G."/>
            <person name="Eisen M.B."/>
            <person name="Smith D.R."/>
            <person name="Bergman C.M."/>
            <person name="Oliver B."/>
            <person name="Markow T.A."/>
            <person name="Kaufman T.C."/>
            <person name="Kellis M."/>
            <person name="Gelbart W."/>
            <person name="Iyer V.N."/>
            <person name="Pollard D.A."/>
            <person name="Sackton T.B."/>
            <person name="Larracuente A.M."/>
            <person name="Singh N.D."/>
            <person name="Abad J.P."/>
            <person name="Abt D.N."/>
            <person name="Adryan B."/>
            <person name="Aguade M."/>
            <person name="Akashi H."/>
            <person name="Anderson W.W."/>
            <person name="Aquadro C.F."/>
            <person name="Ardell D.H."/>
            <person name="Arguello R."/>
            <person name="Artieri C.G."/>
            <person name="Barbash D.A."/>
            <person name="Barker D."/>
            <person name="Barsanti P."/>
            <person name="Batterham P."/>
            <person name="Batzoglou S."/>
            <person name="Begun D."/>
            <person name="Bhutkar A."/>
            <person name="Blanco E."/>
            <person name="Bosak S.A."/>
            <person name="Bradley R.K."/>
            <person name="Brand A.D."/>
            <person name="Brent M.R."/>
            <person name="Brooks A.N."/>
            <person name="Brown R.H."/>
            <person name="Butlin R.K."/>
            <person name="Caggese C."/>
            <person name="Calvi B.R."/>
            <person name="Bernardo de Carvalho A."/>
            <person name="Caspi A."/>
            <person name="Castrezana S."/>
            <person name="Celniker S.E."/>
            <person name="Chang J.L."/>
            <person name="Chapple C."/>
            <person name="Chatterji S."/>
            <person name="Chinwalla A."/>
            <person name="Civetta A."/>
            <person name="Clifton S.W."/>
            <person name="Comeron J.M."/>
            <person name="Costello J.C."/>
            <person name="Coyne J.A."/>
            <person name="Daub J."/>
            <person name="David R.G."/>
            <person name="Delcher A.L."/>
            <person name="Delehaunty K."/>
            <person name="Do C.B."/>
            <person name="Ebling H."/>
            <person name="Edwards K."/>
            <person name="Eickbush T."/>
            <person name="Evans J.D."/>
            <person name="Filipski A."/>
            <person name="Findeiss S."/>
            <person name="Freyhult E."/>
            <person name="Fulton L."/>
            <person name="Fulton R."/>
            <person name="Garcia A.C."/>
            <person name="Gardiner A."/>
            <person name="Garfield D.A."/>
            <person name="Garvin B.E."/>
            <person name="Gibson G."/>
            <person name="Gilbert D."/>
            <person name="Gnerre S."/>
            <person name="Godfrey J."/>
            <person name="Good R."/>
            <person name="Gotea V."/>
            <person name="Gravely B."/>
            <person name="Greenberg A.J."/>
            <person name="Griffiths-Jones S."/>
            <person name="Gross S."/>
            <person name="Guigo R."/>
            <person name="Gustafson E.A."/>
            <person name="Haerty W."/>
            <person name="Hahn M.W."/>
            <person name="Halligan D.L."/>
            <person name="Halpern A.L."/>
            <person name="Halter G.M."/>
            <person name="Han M.V."/>
            <person name="Heger A."/>
            <person name="Hillier L."/>
            <person name="Hinrichs A.S."/>
            <person name="Holmes I."/>
            <person name="Hoskins R.A."/>
            <person name="Hubisz M.J."/>
            <person name="Hultmark D."/>
            <person name="Huntley M.A."/>
            <person name="Jaffe D.B."/>
            <person name="Jagadeeshan S."/>
            <person name="Jeck W.R."/>
            <person name="Johnson J."/>
            <person name="Jones C.D."/>
            <person name="Jordan W.C."/>
            <person name="Karpen G.H."/>
            <person name="Kataoka E."/>
            <person name="Keightley P.D."/>
            <person name="Kheradpour P."/>
            <person name="Kirkness E.F."/>
            <person name="Koerich L.B."/>
            <person name="Kristiansen K."/>
            <person name="Kudrna D."/>
            <person name="Kulathinal R.J."/>
            <person name="Kumar S."/>
            <person name="Kwok R."/>
            <person name="Lander E."/>
            <person name="Langley C.H."/>
            <person name="Lapoint R."/>
            <person name="Lazzaro B.P."/>
            <person name="Lee S.J."/>
            <person name="Levesque L."/>
            <person name="Li R."/>
            <person name="Lin C.F."/>
            <person name="Lin M.F."/>
            <person name="Lindblad-Toh K."/>
            <person name="Llopart A."/>
            <person name="Long M."/>
            <person name="Low L."/>
            <person name="Lozovsky E."/>
            <person name="Lu J."/>
            <person name="Luo M."/>
            <person name="Machado C.A."/>
            <person name="Makalowski W."/>
            <person name="Marzo M."/>
            <person name="Matsuda M."/>
            <person name="Matzkin L."/>
            <person name="McAllister B."/>
            <person name="McBride C.S."/>
            <person name="McKernan B."/>
            <person name="McKernan K."/>
            <person name="Mendez-Lago M."/>
            <person name="Minx P."/>
            <person name="Mollenhauer M.U."/>
            <person name="Montooth K."/>
            <person name="Mount S.M."/>
            <person name="Mu X."/>
            <person name="Myers E."/>
            <person name="Negre B."/>
            <person name="Newfeld S."/>
            <person name="Nielsen R."/>
            <person name="Noor M.A."/>
            <person name="O'Grady P."/>
            <person name="Pachter L."/>
            <person name="Papaceit M."/>
            <person name="Parisi M.J."/>
            <person name="Parisi M."/>
            <person name="Parts L."/>
            <person name="Pedersen J.S."/>
            <person name="Pesole G."/>
            <person name="Phillippy A.M."/>
            <person name="Ponting C.P."/>
            <person name="Pop M."/>
            <person name="Porcelli D."/>
            <person name="Powell J.R."/>
            <person name="Prohaska S."/>
            <person name="Pruitt K."/>
            <person name="Puig M."/>
            <person name="Quesneville H."/>
            <person name="Ram K.R."/>
            <person name="Rand D."/>
            <person name="Rasmussen M.D."/>
            <person name="Reed L.K."/>
            <person name="Reenan R."/>
            <person name="Reily A."/>
            <person name="Remington K.A."/>
            <person name="Rieger T.T."/>
            <person name="Ritchie M.G."/>
            <person name="Robin C."/>
            <person name="Rogers Y.H."/>
            <person name="Rohde C."/>
            <person name="Rozas J."/>
            <person name="Rubenfield M.J."/>
            <person name="Ruiz A."/>
            <person name="Russo S."/>
            <person name="Salzberg S.L."/>
            <person name="Sanchez-Gracia A."/>
            <person name="Saranga D.J."/>
            <person name="Sato H."/>
            <person name="Schaeffer S.W."/>
            <person name="Schatz M.C."/>
            <person name="Schlenke T."/>
            <person name="Schwartz R."/>
            <person name="Segarra C."/>
            <person name="Singh R.S."/>
            <person name="Sirot L."/>
            <person name="Sirota M."/>
            <person name="Sisneros N.B."/>
            <person name="Smith C.D."/>
            <person name="Smith T.F."/>
            <person name="Spieth J."/>
            <person name="Stage D.E."/>
            <person name="Stark A."/>
            <person name="Stephan W."/>
            <person name="Strausberg R.L."/>
            <person name="Strempel S."/>
            <person name="Sturgill D."/>
            <person name="Sutton G."/>
            <person name="Sutton G.G."/>
            <person name="Tao W."/>
            <person name="Teichmann S."/>
            <person name="Tobari Y.N."/>
            <person name="Tomimura Y."/>
            <person name="Tsolas J.M."/>
            <person name="Valente V.L."/>
            <person name="Venter E."/>
            <person name="Venter J.C."/>
            <person name="Vicario S."/>
            <person name="Vieira F.G."/>
            <person name="Vilella A.J."/>
            <person name="Villasante A."/>
            <person name="Walenz B."/>
            <person name="Wang J."/>
            <person name="Wasserman M."/>
            <person name="Watts T."/>
            <person name="Wilson D."/>
            <person name="Wilson R.K."/>
            <person name="Wing R.A."/>
            <person name="Wolfner M.F."/>
            <person name="Wong A."/>
            <person name="Wong G.K."/>
            <person name="Wu C.I."/>
            <person name="Wu G."/>
            <person name="Yamamoto D."/>
            <person name="Yang H.P."/>
            <person name="Yang S.P."/>
            <person name="Yorke J.A."/>
            <person name="Yoshida K."/>
            <person name="Zdobnov E."/>
            <person name="Zhang P."/>
            <person name="Zhang Y."/>
            <person name="Zimin A.V."/>
            <person name="Baldwin J."/>
            <person name="Abdouelleil A."/>
            <person name="Abdulkadir J."/>
            <person name="Abebe A."/>
            <person name="Abera B."/>
            <person name="Abreu J."/>
            <person name="Acer S.C."/>
            <person name="Aftuck L."/>
            <person name="Alexander A."/>
            <person name="An P."/>
            <person name="Anderson E."/>
            <person name="Anderson S."/>
            <person name="Arachi H."/>
            <person name="Azer M."/>
            <person name="Bachantsang P."/>
            <person name="Barry A."/>
            <person name="Bayul T."/>
            <person name="Berlin A."/>
            <person name="Bessette D."/>
            <person name="Bloom T."/>
            <person name="Blye J."/>
            <person name="Boguslavskiy L."/>
            <person name="Bonnet C."/>
            <person name="Boukhgalter B."/>
            <person name="Bourzgui I."/>
            <person name="Brown A."/>
            <person name="Cahill P."/>
            <person name="Channer S."/>
            <person name="Cheshatsang Y."/>
            <person name="Chuda L."/>
            <person name="Citroen M."/>
            <person name="Collymore A."/>
            <person name="Cooke P."/>
            <person name="Costello M."/>
            <person name="D'Aco K."/>
            <person name="Daza R."/>
            <person name="De Haan G."/>
            <person name="DeGray S."/>
            <person name="DeMaso C."/>
            <person name="Dhargay N."/>
            <person name="Dooley K."/>
            <person name="Dooley E."/>
            <person name="Doricent M."/>
            <person name="Dorje P."/>
            <person name="Dorjee K."/>
            <person name="Dupes A."/>
            <person name="Elong R."/>
            <person name="Falk J."/>
            <person name="Farina A."/>
            <person name="Faro S."/>
            <person name="Ferguson D."/>
            <person name="Fisher S."/>
            <person name="Foley C.D."/>
            <person name="Franke A."/>
            <person name="Friedrich D."/>
            <person name="Gadbois L."/>
            <person name="Gearin G."/>
            <person name="Gearin C.R."/>
            <person name="Giannoukos G."/>
            <person name="Goode T."/>
            <person name="Graham J."/>
            <person name="Grandbois E."/>
            <person name="Grewal S."/>
            <person name="Gyaltsen K."/>
            <person name="Hafez N."/>
            <person name="Hagos B."/>
            <person name="Hall J."/>
            <person name="Henson C."/>
            <person name="Hollinger A."/>
            <person name="Honan T."/>
            <person name="Huard M.D."/>
            <person name="Hughes L."/>
            <person name="Hurhula B."/>
            <person name="Husby M.E."/>
            <person name="Kamat A."/>
            <person name="Kanga B."/>
            <person name="Kashin S."/>
            <person name="Khazanovich D."/>
            <person name="Kisner P."/>
            <person name="Lance K."/>
            <person name="Lara M."/>
            <person name="Lee W."/>
            <person name="Lennon N."/>
            <person name="Letendre F."/>
            <person name="LeVine R."/>
            <person name="Lipovsky A."/>
            <person name="Liu X."/>
            <person name="Liu J."/>
            <person name="Liu S."/>
            <person name="Lokyitsang T."/>
            <person name="Lokyitsang Y."/>
            <person name="Lubonja R."/>
            <person name="Lui A."/>
            <person name="MacDonald P."/>
            <person name="Magnisalis V."/>
            <person name="Maru K."/>
            <person name="Matthews C."/>
            <person name="McCusker W."/>
            <person name="McDonough S."/>
            <person name="Mehta T."/>
            <person name="Meldrim J."/>
            <person name="Meneus L."/>
            <person name="Mihai O."/>
            <person name="Mihalev A."/>
            <person name="Mihova T."/>
            <person name="Mittelman R."/>
            <person name="Mlenga V."/>
            <person name="Montmayeur A."/>
            <person name="Mulrain L."/>
            <person name="Navidi A."/>
            <person name="Naylor J."/>
            <person name="Negash T."/>
            <person name="Nguyen T."/>
            <person name="Nguyen N."/>
            <person name="Nicol R."/>
            <person name="Norbu C."/>
            <person name="Norbu N."/>
            <person name="Novod N."/>
            <person name="O'Neill B."/>
            <person name="Osman S."/>
            <person name="Markiewicz E."/>
            <person name="Oyono O.L."/>
            <person name="Patti C."/>
            <person name="Phunkhang P."/>
            <person name="Pierre F."/>
            <person name="Priest M."/>
            <person name="Raghuraman S."/>
            <person name="Rege F."/>
            <person name="Reyes R."/>
            <person name="Rise C."/>
            <person name="Rogov P."/>
            <person name="Ross K."/>
            <person name="Ryan E."/>
            <person name="Settipalli S."/>
            <person name="Shea T."/>
            <person name="Sherpa N."/>
            <person name="Shi L."/>
            <person name="Shih D."/>
            <person name="Sparrow T."/>
            <person name="Spaulding J."/>
            <person name="Stalker J."/>
            <person name="Stange-Thomann N."/>
            <person name="Stavropoulos S."/>
            <person name="Stone C."/>
            <person name="Strader C."/>
            <person name="Tesfaye S."/>
            <person name="Thomson T."/>
            <person name="Thoulutsang Y."/>
            <person name="Thoulutsang D."/>
            <person name="Topham K."/>
            <person name="Topping I."/>
            <person name="Tsamla T."/>
            <person name="Vassiliev H."/>
            <person name="Vo A."/>
            <person name="Wangchuk T."/>
            <person name="Wangdi T."/>
            <person name="Weiand M."/>
            <person name="Wilkinson J."/>
            <person name="Wilson A."/>
            <person name="Yadav S."/>
            <person name="Young G."/>
            <person name="Yu Q."/>
            <person name="Zembek L."/>
            <person name="Zhong D."/>
            <person name="Zimmer A."/>
            <person name="Zwirko Z."/>
            <person name="Jaffe D.B."/>
            <person name="Alvarez P."/>
            <person name="Brockman W."/>
            <person name="Butler J."/>
            <person name="Chin C."/>
            <person name="Gnerre S."/>
            <person name="Grabherr M."/>
            <person name="Kleber M."/>
            <person name="Mauceli E."/>
            <person name="MacCallum I."/>
        </authorList>
    </citation>
    <scope>NUCLEOTIDE SEQUENCE [LARGE SCALE GENOMIC DNA]</scope>
    <source>
        <strain evidence="7">Tucson 14024-0371.13</strain>
    </source>
</reference>
<dbReference type="SUPFAM" id="SSF56784">
    <property type="entry name" value="HAD-like"/>
    <property type="match status" value="1"/>
</dbReference>
<protein>
    <submittedName>
        <fullName evidence="6">Uncharacterized protein</fullName>
    </submittedName>
</protein>
<evidence type="ECO:0000256" key="3">
    <source>
        <dbReference type="PIRSR" id="PIRSR000915-1"/>
    </source>
</evidence>
<dbReference type="PANTHER" id="PTHR19288:SF93">
    <property type="entry name" value="FI11325P-RELATED"/>
    <property type="match status" value="1"/>
</dbReference>
<feature type="active site" description="Proton donor" evidence="3">
    <location>
        <position position="32"/>
    </location>
</feature>
<dbReference type="FunCoup" id="B3M7F8">
    <property type="interactions" value="324"/>
</dbReference>
<evidence type="ECO:0000313" key="6">
    <source>
        <dbReference type="EMBL" id="EDV39856.1"/>
    </source>
</evidence>
<dbReference type="STRING" id="7217.B3M7F8"/>
<keyword evidence="7" id="KW-1185">Reference proteome</keyword>
<accession>B3M7F8</accession>
<dbReference type="OrthoDB" id="413953at2759"/>
<comment type="similarity">
    <text evidence="2">Belongs to the HAD-like hydrolase superfamily.</text>
</comment>
<dbReference type="eggNOG" id="KOG2882">
    <property type="taxonomic scope" value="Eukaryota"/>
</dbReference>
<proteinExistence type="inferred from homology"/>
<dbReference type="NCBIfam" id="TIGR01460">
    <property type="entry name" value="HAD-SF-IIA"/>
    <property type="match status" value="1"/>
</dbReference>
<dbReference type="GeneID" id="6493105"/>
<dbReference type="SMR" id="B3M7F8"/>